<dbReference type="EMBL" id="LFIV01000172">
    <property type="protein sequence ID" value="KZL66553.1"/>
    <property type="molecule type" value="Genomic_DNA"/>
</dbReference>
<gene>
    <name evidence="3" type="ORF">CT0861_06601</name>
</gene>
<dbReference type="PANTHER" id="PTHR42760">
    <property type="entry name" value="SHORT-CHAIN DEHYDROGENASES/REDUCTASES FAMILY MEMBER"/>
    <property type="match status" value="1"/>
</dbReference>
<dbReference type="PROSITE" id="PS51257">
    <property type="entry name" value="PROKAR_LIPOPROTEIN"/>
    <property type="match status" value="1"/>
</dbReference>
<dbReference type="CDD" id="cd05233">
    <property type="entry name" value="SDR_c"/>
    <property type="match status" value="1"/>
</dbReference>
<dbReference type="PRINTS" id="PR00080">
    <property type="entry name" value="SDRFAMILY"/>
</dbReference>
<dbReference type="GO" id="GO:0016616">
    <property type="term" value="F:oxidoreductase activity, acting on the CH-OH group of donors, NAD or NADP as acceptor"/>
    <property type="evidence" value="ECO:0007669"/>
    <property type="project" value="TreeGrafter"/>
</dbReference>
<evidence type="ECO:0000313" key="3">
    <source>
        <dbReference type="EMBL" id="KZL66553.1"/>
    </source>
</evidence>
<dbReference type="InterPro" id="IPR036291">
    <property type="entry name" value="NAD(P)-bd_dom_sf"/>
</dbReference>
<evidence type="ECO:0000256" key="1">
    <source>
        <dbReference type="ARBA" id="ARBA00006484"/>
    </source>
</evidence>
<dbReference type="SUPFAM" id="SSF51735">
    <property type="entry name" value="NAD(P)-binding Rossmann-fold domains"/>
    <property type="match status" value="1"/>
</dbReference>
<dbReference type="Proteomes" id="UP000076552">
    <property type="component" value="Unassembled WGS sequence"/>
</dbReference>
<dbReference type="STRING" id="708197.A0A161W5H6"/>
<comment type="caution">
    <text evidence="3">The sequence shown here is derived from an EMBL/GenBank/DDBJ whole genome shotgun (WGS) entry which is preliminary data.</text>
</comment>
<name>A0A161W5H6_9PEZI</name>
<dbReference type="InterPro" id="IPR002347">
    <property type="entry name" value="SDR_fam"/>
</dbReference>
<organism evidence="3 4">
    <name type="scientific">Colletotrichum tofieldiae</name>
    <dbReference type="NCBI Taxonomy" id="708197"/>
    <lineage>
        <taxon>Eukaryota</taxon>
        <taxon>Fungi</taxon>
        <taxon>Dikarya</taxon>
        <taxon>Ascomycota</taxon>
        <taxon>Pezizomycotina</taxon>
        <taxon>Sordariomycetes</taxon>
        <taxon>Hypocreomycetidae</taxon>
        <taxon>Glomerellales</taxon>
        <taxon>Glomerellaceae</taxon>
        <taxon>Colletotrichum</taxon>
        <taxon>Colletotrichum spaethianum species complex</taxon>
    </lineage>
</organism>
<dbReference type="Pfam" id="PF13561">
    <property type="entry name" value="adh_short_C2"/>
    <property type="match status" value="1"/>
</dbReference>
<protein>
    <submittedName>
        <fullName evidence="3">Short-chain dehydrogenase/reductase family protein</fullName>
    </submittedName>
</protein>
<dbReference type="OrthoDB" id="5840532at2759"/>
<dbReference type="Gene3D" id="3.40.50.720">
    <property type="entry name" value="NAD(P)-binding Rossmann-like Domain"/>
    <property type="match status" value="1"/>
</dbReference>
<accession>A0A161W5H6</accession>
<dbReference type="InterPro" id="IPR020904">
    <property type="entry name" value="Sc_DH/Rdtase_CS"/>
</dbReference>
<sequence length="281" mass="29407">MAAAYKTEGVAFITGAGSGIGCATGYAFAASHALAVVFTDIHLDAALAAASASKAHATNPSYQARAYALDVTDEASVVSVIAAVAKEFGRIDYLVNSAGVPALGDALVPENSMHVFDETARVNTRGLLLVTRAAVRVMENQDRKRHTTLLGRERVLERGCVVNVLSVLAFGAVKNKVAYAASKHASLGITRATAQDLREKYIRVNAVAPAWVNTAMFEQESESTPGIDQFIAGISPAGRPAEADEVAEVVVFLCSPASSYVNGTGLTVDSGLTLTVHQGLW</sequence>
<dbReference type="AlphaFoldDB" id="A0A161W5H6"/>
<dbReference type="FunFam" id="3.40.50.720:FF:000084">
    <property type="entry name" value="Short-chain dehydrogenase reductase"/>
    <property type="match status" value="1"/>
</dbReference>
<proteinExistence type="inferred from homology"/>
<comment type="similarity">
    <text evidence="1">Belongs to the short-chain dehydrogenases/reductases (SDR) family.</text>
</comment>
<reference evidence="3 4" key="1">
    <citation type="submission" date="2015-06" db="EMBL/GenBank/DDBJ databases">
        <title>Survival trade-offs in plant roots during colonization by closely related pathogenic and mutualistic fungi.</title>
        <authorList>
            <person name="Hacquard S."/>
            <person name="Kracher B."/>
            <person name="Hiruma K."/>
            <person name="Weinman A."/>
            <person name="Muench P."/>
            <person name="Garrido Oter R."/>
            <person name="Ver Loren van Themaat E."/>
            <person name="Dallerey J.-F."/>
            <person name="Damm U."/>
            <person name="Henrissat B."/>
            <person name="Lespinet O."/>
            <person name="Thon M."/>
            <person name="Kemen E."/>
            <person name="McHardy A.C."/>
            <person name="Schulze-Lefert P."/>
            <person name="O'Connell R.J."/>
        </authorList>
    </citation>
    <scope>NUCLEOTIDE SEQUENCE [LARGE SCALE GENOMIC DNA]</scope>
    <source>
        <strain evidence="3 4">0861</strain>
    </source>
</reference>
<dbReference type="PROSITE" id="PS00061">
    <property type="entry name" value="ADH_SHORT"/>
    <property type="match status" value="1"/>
</dbReference>
<keyword evidence="2" id="KW-0521">NADP</keyword>
<evidence type="ECO:0000313" key="4">
    <source>
        <dbReference type="Proteomes" id="UP000076552"/>
    </source>
</evidence>
<dbReference type="PRINTS" id="PR00081">
    <property type="entry name" value="GDHRDH"/>
</dbReference>
<evidence type="ECO:0000256" key="2">
    <source>
        <dbReference type="ARBA" id="ARBA00022857"/>
    </source>
</evidence>
<keyword evidence="4" id="KW-1185">Reference proteome</keyword>